<evidence type="ECO:0000256" key="2">
    <source>
        <dbReference type="ARBA" id="ARBA00023125"/>
    </source>
</evidence>
<dbReference type="SUPFAM" id="SSF48498">
    <property type="entry name" value="Tetracyclin repressor-like, C-terminal domain"/>
    <property type="match status" value="1"/>
</dbReference>
<dbReference type="PANTHER" id="PTHR30055:SF240">
    <property type="entry name" value="HTH-TYPE TRANSCRIPTIONAL REGULATOR ACRR"/>
    <property type="match status" value="1"/>
</dbReference>
<evidence type="ECO:0000313" key="7">
    <source>
        <dbReference type="Proteomes" id="UP000286716"/>
    </source>
</evidence>
<dbReference type="InterPro" id="IPR036271">
    <property type="entry name" value="Tet_transcr_reg_TetR-rel_C_sf"/>
</dbReference>
<name>A0A428WVU2_AMYBA</name>
<keyword evidence="3" id="KW-0804">Transcription</keyword>
<proteinExistence type="predicted"/>
<dbReference type="OrthoDB" id="3469831at2"/>
<dbReference type="EMBL" id="QHHU01000011">
    <property type="protein sequence ID" value="RSM47120.1"/>
    <property type="molecule type" value="Genomic_DNA"/>
</dbReference>
<evidence type="ECO:0000313" key="6">
    <source>
        <dbReference type="EMBL" id="RSM47120.1"/>
    </source>
</evidence>
<dbReference type="InterPro" id="IPR009057">
    <property type="entry name" value="Homeodomain-like_sf"/>
</dbReference>
<keyword evidence="2 4" id="KW-0238">DNA-binding</keyword>
<feature type="domain" description="HTH tetR-type" evidence="5">
    <location>
        <begin position="13"/>
        <end position="73"/>
    </location>
</feature>
<evidence type="ECO:0000259" key="5">
    <source>
        <dbReference type="PROSITE" id="PS50977"/>
    </source>
</evidence>
<protein>
    <submittedName>
        <fullName evidence="6">TetR/AcrR family transcriptional regulator</fullName>
    </submittedName>
</protein>
<evidence type="ECO:0000256" key="1">
    <source>
        <dbReference type="ARBA" id="ARBA00023015"/>
    </source>
</evidence>
<dbReference type="InterPro" id="IPR001647">
    <property type="entry name" value="HTH_TetR"/>
</dbReference>
<keyword evidence="1" id="KW-0805">Transcription regulation</keyword>
<dbReference type="Proteomes" id="UP000286716">
    <property type="component" value="Unassembled WGS sequence"/>
</dbReference>
<evidence type="ECO:0000256" key="4">
    <source>
        <dbReference type="PROSITE-ProRule" id="PRU00335"/>
    </source>
</evidence>
<reference evidence="6 7" key="1">
    <citation type="submission" date="2018-05" db="EMBL/GenBank/DDBJ databases">
        <title>Evolution of GPA BGCs.</title>
        <authorList>
            <person name="Waglechner N."/>
            <person name="Wright G.D."/>
        </authorList>
    </citation>
    <scope>NUCLEOTIDE SEQUENCE [LARGE SCALE GENOMIC DNA]</scope>
    <source>
        <strain evidence="6 7">DSM 5908</strain>
    </source>
</reference>
<evidence type="ECO:0000256" key="3">
    <source>
        <dbReference type="ARBA" id="ARBA00023163"/>
    </source>
</evidence>
<comment type="caution">
    <text evidence="6">The sequence shown here is derived from an EMBL/GenBank/DDBJ whole genome shotgun (WGS) entry which is preliminary data.</text>
</comment>
<accession>A0A428WVU2</accession>
<dbReference type="Gene3D" id="1.10.357.10">
    <property type="entry name" value="Tetracycline Repressor, domain 2"/>
    <property type="match status" value="1"/>
</dbReference>
<dbReference type="AlphaFoldDB" id="A0A428WVU2"/>
<dbReference type="Gene3D" id="1.10.10.60">
    <property type="entry name" value="Homeodomain-like"/>
    <property type="match status" value="1"/>
</dbReference>
<organism evidence="6 7">
    <name type="scientific">Amycolatopsis balhimycina DSM 5908</name>
    <dbReference type="NCBI Taxonomy" id="1081091"/>
    <lineage>
        <taxon>Bacteria</taxon>
        <taxon>Bacillati</taxon>
        <taxon>Actinomycetota</taxon>
        <taxon>Actinomycetes</taxon>
        <taxon>Pseudonocardiales</taxon>
        <taxon>Pseudonocardiaceae</taxon>
        <taxon>Amycolatopsis</taxon>
    </lineage>
</organism>
<dbReference type="Pfam" id="PF00440">
    <property type="entry name" value="TetR_N"/>
    <property type="match status" value="1"/>
</dbReference>
<keyword evidence="7" id="KW-1185">Reference proteome</keyword>
<dbReference type="SUPFAM" id="SSF46689">
    <property type="entry name" value="Homeodomain-like"/>
    <property type="match status" value="1"/>
</dbReference>
<gene>
    <name evidence="6" type="ORF">DMA12_10195</name>
</gene>
<dbReference type="InterPro" id="IPR050109">
    <property type="entry name" value="HTH-type_TetR-like_transc_reg"/>
</dbReference>
<dbReference type="PROSITE" id="PS50977">
    <property type="entry name" value="HTH_TETR_2"/>
    <property type="match status" value="1"/>
</dbReference>
<dbReference type="GO" id="GO:0003700">
    <property type="term" value="F:DNA-binding transcription factor activity"/>
    <property type="evidence" value="ECO:0007669"/>
    <property type="project" value="TreeGrafter"/>
</dbReference>
<sequence length="215" mass="23738">MTSVPSDADSPGDAETARILRAAWAVLERSHFRSLKIRQVLTASNTSASTFYRSFPSKAHLLLALLADETARGDRLLAARIAEADSAEGRLRAWLKFNIRTIYRRELAERARLFLDTGLLEELPEEVHRLYGVPGRRLAEVIRGGMADRVFRAGDPVADAAMVGHLMRGLLADGLDGQLAMTEDQALDTASDFVLRALRPASSDTREERTLRALP</sequence>
<dbReference type="PANTHER" id="PTHR30055">
    <property type="entry name" value="HTH-TYPE TRANSCRIPTIONAL REGULATOR RUTR"/>
    <property type="match status" value="1"/>
</dbReference>
<dbReference type="GO" id="GO:0000976">
    <property type="term" value="F:transcription cis-regulatory region binding"/>
    <property type="evidence" value="ECO:0007669"/>
    <property type="project" value="TreeGrafter"/>
</dbReference>
<feature type="DNA-binding region" description="H-T-H motif" evidence="4">
    <location>
        <begin position="36"/>
        <end position="55"/>
    </location>
</feature>